<feature type="transmembrane region" description="Helical" evidence="8">
    <location>
        <begin position="133"/>
        <end position="157"/>
    </location>
</feature>
<keyword evidence="3" id="KW-0813">Transport</keyword>
<keyword evidence="5 8" id="KW-0812">Transmembrane</keyword>
<dbReference type="InterPro" id="IPR002781">
    <property type="entry name" value="TM_pro_TauE-like"/>
</dbReference>
<keyword evidence="4 8" id="KW-1003">Cell membrane</keyword>
<evidence type="ECO:0000313" key="9">
    <source>
        <dbReference type="EMBL" id="TLP39320.1"/>
    </source>
</evidence>
<keyword evidence="7 8" id="KW-0472">Membrane</keyword>
<feature type="transmembrane region" description="Helical" evidence="8">
    <location>
        <begin position="73"/>
        <end position="93"/>
    </location>
</feature>
<protein>
    <recommendedName>
        <fullName evidence="8">Probable membrane transporter protein</fullName>
    </recommendedName>
</protein>
<reference evidence="9 10" key="1">
    <citation type="submission" date="2019-05" db="EMBL/GenBank/DDBJ databases">
        <title>Arcobacter sp. nov., isolated from sea sediment.</title>
        <authorList>
            <person name="Kim W."/>
        </authorList>
    </citation>
    <scope>NUCLEOTIDE SEQUENCE [LARGE SCALE GENOMIC DNA]</scope>
    <source>
        <strain evidence="9 10">CAU 1517</strain>
    </source>
</reference>
<evidence type="ECO:0000256" key="6">
    <source>
        <dbReference type="ARBA" id="ARBA00022989"/>
    </source>
</evidence>
<name>A0A5R8Y382_9BACT</name>
<dbReference type="Proteomes" id="UP000308901">
    <property type="component" value="Unassembled WGS sequence"/>
</dbReference>
<evidence type="ECO:0000256" key="8">
    <source>
        <dbReference type="RuleBase" id="RU363041"/>
    </source>
</evidence>
<dbReference type="RefSeq" id="WP_138151903.1">
    <property type="nucleotide sequence ID" value="NZ_VANU01000002.1"/>
</dbReference>
<comment type="subcellular location">
    <subcellularLocation>
        <location evidence="1 8">Cell membrane</location>
        <topology evidence="1 8">Multi-pass membrane protein</topology>
    </subcellularLocation>
</comment>
<dbReference type="PANTHER" id="PTHR30269:SF32">
    <property type="entry name" value="MEMBRANE TRANSPORTER PROTEIN-RELATED"/>
    <property type="match status" value="1"/>
</dbReference>
<dbReference type="OrthoDB" id="9155169at2"/>
<feature type="transmembrane region" description="Helical" evidence="8">
    <location>
        <begin position="98"/>
        <end position="113"/>
    </location>
</feature>
<evidence type="ECO:0000256" key="3">
    <source>
        <dbReference type="ARBA" id="ARBA00022448"/>
    </source>
</evidence>
<proteinExistence type="inferred from homology"/>
<feature type="transmembrane region" description="Helical" evidence="8">
    <location>
        <begin position="169"/>
        <end position="191"/>
    </location>
</feature>
<evidence type="ECO:0000256" key="4">
    <source>
        <dbReference type="ARBA" id="ARBA00022475"/>
    </source>
</evidence>
<keyword evidence="10" id="KW-1185">Reference proteome</keyword>
<feature type="transmembrane region" description="Helical" evidence="8">
    <location>
        <begin position="223"/>
        <end position="242"/>
    </location>
</feature>
<dbReference type="InterPro" id="IPR052017">
    <property type="entry name" value="TSUP"/>
</dbReference>
<gene>
    <name evidence="9" type="ORF">FDK22_05470</name>
</gene>
<sequence>MEFEILIYITIFLTLAAFVHGSVGFGFPMIATPLIAMFTDLQTAIIYTLIPTLLVNILSIRSEGNFFEAVKKFYPLAILAMIGSAIGTQIIIYFNTDLFKFILVFVILLYLFFDYKKVEFPFIRENPNISKTIFGIGSGIIGGLTNVMSATLIIYVLESKFTKKEIVQSFNICFLFGKVVQIILFTCAGIFTQTEISQSLLPLVFISIAIFVGIKIRNKINPVAYAKMVKGVLFLIAIALFIQTI</sequence>
<dbReference type="AlphaFoldDB" id="A0A5R8Y382"/>
<keyword evidence="6 8" id="KW-1133">Transmembrane helix</keyword>
<comment type="similarity">
    <text evidence="2 8">Belongs to the 4-toluene sulfonate uptake permease (TSUP) (TC 2.A.102) family.</text>
</comment>
<feature type="transmembrane region" description="Helical" evidence="8">
    <location>
        <begin position="43"/>
        <end position="61"/>
    </location>
</feature>
<evidence type="ECO:0000256" key="5">
    <source>
        <dbReference type="ARBA" id="ARBA00022692"/>
    </source>
</evidence>
<dbReference type="GO" id="GO:0005886">
    <property type="term" value="C:plasma membrane"/>
    <property type="evidence" value="ECO:0007669"/>
    <property type="project" value="UniProtKB-SubCell"/>
</dbReference>
<evidence type="ECO:0000313" key="10">
    <source>
        <dbReference type="Proteomes" id="UP000308901"/>
    </source>
</evidence>
<accession>A0A5R8Y382</accession>
<feature type="transmembrane region" description="Helical" evidence="8">
    <location>
        <begin position="197"/>
        <end position="216"/>
    </location>
</feature>
<comment type="caution">
    <text evidence="9">The sequence shown here is derived from an EMBL/GenBank/DDBJ whole genome shotgun (WGS) entry which is preliminary data.</text>
</comment>
<evidence type="ECO:0000256" key="1">
    <source>
        <dbReference type="ARBA" id="ARBA00004651"/>
    </source>
</evidence>
<evidence type="ECO:0000256" key="7">
    <source>
        <dbReference type="ARBA" id="ARBA00023136"/>
    </source>
</evidence>
<evidence type="ECO:0000256" key="2">
    <source>
        <dbReference type="ARBA" id="ARBA00009142"/>
    </source>
</evidence>
<dbReference type="PANTHER" id="PTHR30269">
    <property type="entry name" value="TRANSMEMBRANE PROTEIN YFCA"/>
    <property type="match status" value="1"/>
</dbReference>
<feature type="transmembrane region" description="Helical" evidence="8">
    <location>
        <begin position="6"/>
        <end position="31"/>
    </location>
</feature>
<organism evidence="9 10">
    <name type="scientific">Arcobacter arenosus</name>
    <dbReference type="NCBI Taxonomy" id="2576037"/>
    <lineage>
        <taxon>Bacteria</taxon>
        <taxon>Pseudomonadati</taxon>
        <taxon>Campylobacterota</taxon>
        <taxon>Epsilonproteobacteria</taxon>
        <taxon>Campylobacterales</taxon>
        <taxon>Arcobacteraceae</taxon>
        <taxon>Arcobacter</taxon>
    </lineage>
</organism>
<dbReference type="Pfam" id="PF01925">
    <property type="entry name" value="TauE"/>
    <property type="match status" value="1"/>
</dbReference>
<dbReference type="EMBL" id="VANU01000002">
    <property type="protein sequence ID" value="TLP39320.1"/>
    <property type="molecule type" value="Genomic_DNA"/>
</dbReference>